<gene>
    <name evidence="2" type="ORF">D9Q98_007325</name>
</gene>
<dbReference type="AlphaFoldDB" id="A0A9D4YVH4"/>
<evidence type="ECO:0000313" key="3">
    <source>
        <dbReference type="Proteomes" id="UP001055712"/>
    </source>
</evidence>
<reference evidence="2" key="2">
    <citation type="submission" date="2020-11" db="EMBL/GenBank/DDBJ databases">
        <authorList>
            <person name="Cecchin M."/>
            <person name="Marcolungo L."/>
            <person name="Rossato M."/>
            <person name="Girolomoni L."/>
            <person name="Cosentino E."/>
            <person name="Cuine S."/>
            <person name="Li-Beisson Y."/>
            <person name="Delledonne M."/>
            <person name="Ballottari M."/>
        </authorList>
    </citation>
    <scope>NUCLEOTIDE SEQUENCE</scope>
    <source>
        <strain evidence="2">211/11P</strain>
        <tissue evidence="2">Whole cell</tissue>
    </source>
</reference>
<name>A0A9D4YVH4_CHLVU</name>
<protein>
    <submittedName>
        <fullName evidence="2">Uncharacterized protein</fullName>
    </submittedName>
</protein>
<proteinExistence type="predicted"/>
<accession>A0A9D4YVH4</accession>
<keyword evidence="3" id="KW-1185">Reference proteome</keyword>
<sequence length="111" mass="11118">MWGKKKEKSAAPAAPSATATATATSSTMANGAAGGGEQAAAASGAQAAQAEPLSTFMFGGDIVEGVTPLIGNCTGDNPEAIQACEWTPGVLNRPKGSGGKDEKKQRFAIFF</sequence>
<evidence type="ECO:0000313" key="2">
    <source>
        <dbReference type="EMBL" id="KAI3428501.1"/>
    </source>
</evidence>
<dbReference type="EMBL" id="SIDB01000009">
    <property type="protein sequence ID" value="KAI3428501.1"/>
    <property type="molecule type" value="Genomic_DNA"/>
</dbReference>
<comment type="caution">
    <text evidence="2">The sequence shown here is derived from an EMBL/GenBank/DDBJ whole genome shotgun (WGS) entry which is preliminary data.</text>
</comment>
<organism evidence="2 3">
    <name type="scientific">Chlorella vulgaris</name>
    <name type="common">Green alga</name>
    <dbReference type="NCBI Taxonomy" id="3077"/>
    <lineage>
        <taxon>Eukaryota</taxon>
        <taxon>Viridiplantae</taxon>
        <taxon>Chlorophyta</taxon>
        <taxon>core chlorophytes</taxon>
        <taxon>Trebouxiophyceae</taxon>
        <taxon>Chlorellales</taxon>
        <taxon>Chlorellaceae</taxon>
        <taxon>Chlorella clade</taxon>
        <taxon>Chlorella</taxon>
    </lineage>
</organism>
<evidence type="ECO:0000256" key="1">
    <source>
        <dbReference type="SAM" id="MobiDB-lite"/>
    </source>
</evidence>
<dbReference type="OrthoDB" id="533300at2759"/>
<feature type="compositionally biased region" description="Low complexity" evidence="1">
    <location>
        <begin position="10"/>
        <end position="31"/>
    </location>
</feature>
<reference evidence="2" key="1">
    <citation type="journal article" date="2019" name="Plant J.">
        <title>Chlorella vulgaris genome assembly and annotation reveals the molecular basis for metabolic acclimation to high light conditions.</title>
        <authorList>
            <person name="Cecchin M."/>
            <person name="Marcolungo L."/>
            <person name="Rossato M."/>
            <person name="Girolomoni L."/>
            <person name="Cosentino E."/>
            <person name="Cuine S."/>
            <person name="Li-Beisson Y."/>
            <person name="Delledonne M."/>
            <person name="Ballottari M."/>
        </authorList>
    </citation>
    <scope>NUCLEOTIDE SEQUENCE</scope>
    <source>
        <strain evidence="2">211/11P</strain>
    </source>
</reference>
<feature type="region of interest" description="Disordered" evidence="1">
    <location>
        <begin position="1"/>
        <end position="46"/>
    </location>
</feature>
<dbReference type="Proteomes" id="UP001055712">
    <property type="component" value="Unassembled WGS sequence"/>
</dbReference>